<dbReference type="InterPro" id="IPR050791">
    <property type="entry name" value="Aldo-Keto_reductase"/>
</dbReference>
<dbReference type="Gene3D" id="3.20.20.100">
    <property type="entry name" value="NADP-dependent oxidoreductase domain"/>
    <property type="match status" value="1"/>
</dbReference>
<keyword evidence="2" id="KW-0560">Oxidoreductase</keyword>
<proteinExistence type="predicted"/>
<dbReference type="GO" id="GO:0016491">
    <property type="term" value="F:oxidoreductase activity"/>
    <property type="evidence" value="ECO:0007669"/>
    <property type="project" value="UniProtKB-KW"/>
</dbReference>
<dbReference type="Proteomes" id="UP001189624">
    <property type="component" value="Chromosome 10"/>
</dbReference>
<evidence type="ECO:0000256" key="2">
    <source>
        <dbReference type="ARBA" id="ARBA00023002"/>
    </source>
</evidence>
<dbReference type="Pfam" id="PF00248">
    <property type="entry name" value="Aldo_ket_red"/>
    <property type="match status" value="1"/>
</dbReference>
<keyword evidence="1" id="KW-0521">NADP</keyword>
<feature type="domain" description="NADP-dependent oxidoreductase" evidence="3">
    <location>
        <begin position="80"/>
        <end position="125"/>
    </location>
</feature>
<protein>
    <recommendedName>
        <fullName evidence="3">NADP-dependent oxidoreductase domain-containing protein</fullName>
    </recommendedName>
</protein>
<evidence type="ECO:0000259" key="3">
    <source>
        <dbReference type="Pfam" id="PF00248"/>
    </source>
</evidence>
<dbReference type="PANTHER" id="PTHR43625">
    <property type="entry name" value="AFLATOXIN B1 ALDEHYDE REDUCTASE"/>
    <property type="match status" value="1"/>
</dbReference>
<accession>A0AA86TKF0</accession>
<dbReference type="PANTHER" id="PTHR43625:SF99">
    <property type="entry name" value="ALDO-KETO REDUCTASE 1-RELATED"/>
    <property type="match status" value="1"/>
</dbReference>
<dbReference type="GO" id="GO:0005737">
    <property type="term" value="C:cytoplasm"/>
    <property type="evidence" value="ECO:0007669"/>
    <property type="project" value="TreeGrafter"/>
</dbReference>
<gene>
    <name evidence="4" type="ORF">AYBTSS11_LOCUS28365</name>
</gene>
<dbReference type="InterPro" id="IPR036812">
    <property type="entry name" value="NAD(P)_OxRdtase_dom_sf"/>
</dbReference>
<name>A0AA86TKF0_9FABA</name>
<keyword evidence="5" id="KW-1185">Reference proteome</keyword>
<dbReference type="EMBL" id="OY731407">
    <property type="protein sequence ID" value="CAJ1976229.1"/>
    <property type="molecule type" value="Genomic_DNA"/>
</dbReference>
<dbReference type="InterPro" id="IPR023210">
    <property type="entry name" value="NADP_OxRdtase_dom"/>
</dbReference>
<organism evidence="4 5">
    <name type="scientific">Sphenostylis stenocarpa</name>
    <dbReference type="NCBI Taxonomy" id="92480"/>
    <lineage>
        <taxon>Eukaryota</taxon>
        <taxon>Viridiplantae</taxon>
        <taxon>Streptophyta</taxon>
        <taxon>Embryophyta</taxon>
        <taxon>Tracheophyta</taxon>
        <taxon>Spermatophyta</taxon>
        <taxon>Magnoliopsida</taxon>
        <taxon>eudicotyledons</taxon>
        <taxon>Gunneridae</taxon>
        <taxon>Pentapetalae</taxon>
        <taxon>rosids</taxon>
        <taxon>fabids</taxon>
        <taxon>Fabales</taxon>
        <taxon>Fabaceae</taxon>
        <taxon>Papilionoideae</taxon>
        <taxon>50 kb inversion clade</taxon>
        <taxon>NPAAA clade</taxon>
        <taxon>indigoferoid/millettioid clade</taxon>
        <taxon>Phaseoleae</taxon>
        <taxon>Sphenostylis</taxon>
    </lineage>
</organism>
<sequence length="194" mass="21386">MEDNPRGKLATQGLQVSKLGFGCAGLSGVFDGPVPDEALKELPRDQVQLATNLGLSNNANVRGDAECVRSCCEGSLCNALMGELKKLVEEGKVKYIGVSEASPDTIRRAHAVHPITALQMKWSPSPWIFLWEGTQRKYTCCRQLCGMKPILSLRNDELREITEAAPISEVVWDRTVDTLMRCSLKFAKTPLKHS</sequence>
<evidence type="ECO:0000256" key="1">
    <source>
        <dbReference type="ARBA" id="ARBA00022857"/>
    </source>
</evidence>
<reference evidence="4" key="1">
    <citation type="submission" date="2023-10" db="EMBL/GenBank/DDBJ databases">
        <authorList>
            <person name="Domelevo Entfellner J.-B."/>
        </authorList>
    </citation>
    <scope>NUCLEOTIDE SEQUENCE</scope>
</reference>
<dbReference type="Gramene" id="rna-AYBTSS11_LOCUS28365">
    <property type="protein sequence ID" value="CAJ1976229.1"/>
    <property type="gene ID" value="gene-AYBTSS11_LOCUS28365"/>
</dbReference>
<evidence type="ECO:0000313" key="5">
    <source>
        <dbReference type="Proteomes" id="UP001189624"/>
    </source>
</evidence>
<dbReference type="AlphaFoldDB" id="A0AA86TKF0"/>
<evidence type="ECO:0000313" key="4">
    <source>
        <dbReference type="EMBL" id="CAJ1976229.1"/>
    </source>
</evidence>
<dbReference type="SUPFAM" id="SSF51430">
    <property type="entry name" value="NAD(P)-linked oxidoreductase"/>
    <property type="match status" value="1"/>
</dbReference>